<proteinExistence type="predicted"/>
<name>A0A1N7IH89_9FLAO</name>
<evidence type="ECO:0000313" key="2">
    <source>
        <dbReference type="EMBL" id="SIS36474.1"/>
    </source>
</evidence>
<dbReference type="RefSeq" id="WP_076354934.1">
    <property type="nucleotide sequence ID" value="NZ_CP033926.1"/>
</dbReference>
<evidence type="ECO:0000313" key="1">
    <source>
        <dbReference type="EMBL" id="AZB00288.1"/>
    </source>
</evidence>
<gene>
    <name evidence="1" type="ORF">EG359_11920</name>
    <name evidence="2" type="ORF">SAMN05421768_105312</name>
</gene>
<dbReference type="AlphaFoldDB" id="A0A1N7IH89"/>
<evidence type="ECO:0000313" key="4">
    <source>
        <dbReference type="Proteomes" id="UP000279541"/>
    </source>
</evidence>
<dbReference type="KEGG" id="cjt:EG359_11920"/>
<keyword evidence="4" id="KW-1185">Reference proteome</keyword>
<accession>A0A1N7IH89</accession>
<dbReference type="EMBL" id="CP033926">
    <property type="protein sequence ID" value="AZB00288.1"/>
    <property type="molecule type" value="Genomic_DNA"/>
</dbReference>
<dbReference type="OrthoDB" id="1274126at2"/>
<evidence type="ECO:0000313" key="3">
    <source>
        <dbReference type="Proteomes" id="UP000186106"/>
    </source>
</evidence>
<dbReference type="Proteomes" id="UP000279541">
    <property type="component" value="Chromosome"/>
</dbReference>
<reference evidence="1 4" key="2">
    <citation type="submission" date="2018-11" db="EMBL/GenBank/DDBJ databases">
        <title>Proposal to divide the Flavobacteriaceae and reorganize its genera based on Amino Acid Identity values calculated from whole genome sequences.</title>
        <authorList>
            <person name="Nicholson A.C."/>
            <person name="Gulvik C.A."/>
            <person name="Whitney A.M."/>
            <person name="Humrighouse B.W."/>
            <person name="Bell M."/>
            <person name="Holmes B."/>
            <person name="Steigerwalt A.G."/>
            <person name="Villarma A."/>
            <person name="Sheth M."/>
            <person name="Batra D."/>
            <person name="Pryor J."/>
            <person name="Bernardet J.-F."/>
            <person name="Hugo C."/>
            <person name="Kampfer P."/>
            <person name="Newman J."/>
            <person name="McQuiston J.R."/>
        </authorList>
    </citation>
    <scope>NUCLEOTIDE SEQUENCE [LARGE SCALE GENOMIC DNA]</scope>
    <source>
        <strain evidence="1 4">DSM 16927</strain>
    </source>
</reference>
<dbReference type="STRING" id="112234.SAMN05421768_105312"/>
<dbReference type="Proteomes" id="UP000186106">
    <property type="component" value="Unassembled WGS sequence"/>
</dbReference>
<sequence>MDRNYFLSYSQIAFLLLISAVGKLNARFISVTISKFELLHYTDGNNAGLYIQSTIAFSDQLIGNIKAQNNMNGRFFHYNKAENKCQYTLFHNNISKNSHPIFNDKDFFLFFAKNMDFLSIHYKWRELYSGGYQNAKIIFEKVKKSNIDSFRVMDGFKCIIKIPDKLSSLT</sequence>
<organism evidence="2 3">
    <name type="scientific">Chryseobacterium joostei</name>
    <dbReference type="NCBI Taxonomy" id="112234"/>
    <lineage>
        <taxon>Bacteria</taxon>
        <taxon>Pseudomonadati</taxon>
        <taxon>Bacteroidota</taxon>
        <taxon>Flavobacteriia</taxon>
        <taxon>Flavobacteriales</taxon>
        <taxon>Weeksellaceae</taxon>
        <taxon>Chryseobacterium group</taxon>
        <taxon>Chryseobacterium</taxon>
    </lineage>
</organism>
<dbReference type="EMBL" id="FTNZ01000005">
    <property type="protein sequence ID" value="SIS36474.1"/>
    <property type="molecule type" value="Genomic_DNA"/>
</dbReference>
<protein>
    <submittedName>
        <fullName evidence="2">Uncharacterized protein</fullName>
    </submittedName>
</protein>
<reference evidence="2 3" key="1">
    <citation type="submission" date="2017-01" db="EMBL/GenBank/DDBJ databases">
        <authorList>
            <person name="Mah S.A."/>
            <person name="Swanson W.J."/>
            <person name="Moy G.W."/>
            <person name="Vacquier V.D."/>
        </authorList>
    </citation>
    <scope>NUCLEOTIDE SEQUENCE [LARGE SCALE GENOMIC DNA]</scope>
    <source>
        <strain evidence="2 3">DSM 16927</strain>
    </source>
</reference>